<reference evidence="4" key="1">
    <citation type="submission" date="2015-03" db="EMBL/GenBank/DDBJ databases">
        <authorList>
            <consortium name="Pathogen Informatics"/>
        </authorList>
    </citation>
    <scope>NUCLEOTIDE SEQUENCE [LARGE SCALE GENOMIC DNA]</scope>
    <source>
        <strain evidence="4">NCTC11134</strain>
    </source>
</reference>
<dbReference type="Gene3D" id="1.10.287.1060">
    <property type="entry name" value="ESAT-6-like"/>
    <property type="match status" value="1"/>
</dbReference>
<name>A0A0H5NF66_NOCFR</name>
<dbReference type="EMBL" id="LN868938">
    <property type="protein sequence ID" value="CRY73949.1"/>
    <property type="molecule type" value="Genomic_DNA"/>
</dbReference>
<dbReference type="Pfam" id="PF25547">
    <property type="entry name" value="WXG100_2"/>
    <property type="match status" value="1"/>
</dbReference>
<feature type="compositionally biased region" description="Gly residues" evidence="1">
    <location>
        <begin position="303"/>
        <end position="314"/>
    </location>
</feature>
<protein>
    <submittedName>
        <fullName evidence="3">WXG100 family type VII secretion target</fullName>
    </submittedName>
</protein>
<feature type="compositionally biased region" description="Low complexity" evidence="1">
    <location>
        <begin position="225"/>
        <end position="238"/>
    </location>
</feature>
<feature type="region of interest" description="Disordered" evidence="1">
    <location>
        <begin position="391"/>
        <end position="410"/>
    </location>
</feature>
<feature type="compositionally biased region" description="Low complexity" evidence="1">
    <location>
        <begin position="342"/>
        <end position="351"/>
    </location>
</feature>
<dbReference type="SUPFAM" id="SSF140453">
    <property type="entry name" value="EsxAB dimer-like"/>
    <property type="match status" value="1"/>
</dbReference>
<dbReference type="KEGG" id="nfr:ERS450000_00400"/>
<evidence type="ECO:0000256" key="1">
    <source>
        <dbReference type="SAM" id="MobiDB-lite"/>
    </source>
</evidence>
<feature type="region of interest" description="Disordered" evidence="1">
    <location>
        <begin position="173"/>
        <end position="380"/>
    </location>
</feature>
<feature type="compositionally biased region" description="Low complexity" evidence="1">
    <location>
        <begin position="249"/>
        <end position="259"/>
    </location>
</feature>
<dbReference type="InterPro" id="IPR057746">
    <property type="entry name" value="CpnT-like_N"/>
</dbReference>
<evidence type="ECO:0000313" key="3">
    <source>
        <dbReference type="EMBL" id="CRY73949.1"/>
    </source>
</evidence>
<feature type="region of interest" description="Disordered" evidence="1">
    <location>
        <begin position="1"/>
        <end position="32"/>
    </location>
</feature>
<organism evidence="3 4">
    <name type="scientific">Nocardia farcinica</name>
    <dbReference type="NCBI Taxonomy" id="37329"/>
    <lineage>
        <taxon>Bacteria</taxon>
        <taxon>Bacillati</taxon>
        <taxon>Actinomycetota</taxon>
        <taxon>Actinomycetes</taxon>
        <taxon>Mycobacteriales</taxon>
        <taxon>Nocardiaceae</taxon>
        <taxon>Nocardia</taxon>
    </lineage>
</organism>
<evidence type="ECO:0000259" key="2">
    <source>
        <dbReference type="Pfam" id="PF25547"/>
    </source>
</evidence>
<feature type="compositionally biased region" description="Acidic residues" evidence="1">
    <location>
        <begin position="239"/>
        <end position="248"/>
    </location>
</feature>
<feature type="compositionally biased region" description="Low complexity" evidence="1">
    <location>
        <begin position="292"/>
        <end position="302"/>
    </location>
</feature>
<feature type="domain" description="Outer membrane channel protein CpnT-like N-terminal" evidence="2">
    <location>
        <begin position="46"/>
        <end position="127"/>
    </location>
</feature>
<accession>A0A0H5NF66</accession>
<gene>
    <name evidence="3" type="ORF">ERS450000_00400</name>
</gene>
<feature type="compositionally biased region" description="Low complexity" evidence="1">
    <location>
        <begin position="185"/>
        <end position="196"/>
    </location>
</feature>
<dbReference type="InterPro" id="IPR036689">
    <property type="entry name" value="ESAT-6-like_sf"/>
</dbReference>
<dbReference type="Proteomes" id="UP000057820">
    <property type="component" value="Chromosome 1"/>
</dbReference>
<proteinExistence type="predicted"/>
<sequence>MAHYTNERIRIVNSHESPAIPGGGEHPPSWRHPKIIDAFSPLDTTDANNQAQKYFEISQLWDQGVRTFARSIQNSIAQAWSGAAAEASKQSIQEYTKKAEELTPALTELSARVNEAAAAITRTKNELPDPVVITWTSWLWPPNRFELQREQSQEEQAAQAAMDTHYVKPFQGIDSSIPVLPTPVSPTSSPDITVPPGRFGGGSGSGDGSGSGNPSSNGPGGGDQPGSPSGQEEQPQPGEETEPADQQDDSSTNQSSQGDDSTDPSSQDPASTDPASTNPAGTNPSDPGRTVPSGSNPSSPGSGSPGSPGSGSPGSPGSAATPQPGRSIPGVPGSAVVPGQSAPAAAAAAGGAMRGMGGMGMAGAPGARGGGQDDDTHQIPDYLVTQENTDELLGELPPTVPGGVIGGDAG</sequence>
<dbReference type="AlphaFoldDB" id="A0A0H5NF66"/>
<evidence type="ECO:0000313" key="4">
    <source>
        <dbReference type="Proteomes" id="UP000057820"/>
    </source>
</evidence>
<feature type="compositionally biased region" description="Basic and acidic residues" evidence="1">
    <location>
        <begin position="1"/>
        <end position="10"/>
    </location>
</feature>
<feature type="compositionally biased region" description="Polar residues" evidence="1">
    <location>
        <begin position="264"/>
        <end position="285"/>
    </location>
</feature>
<feature type="compositionally biased region" description="Gly residues" evidence="1">
    <location>
        <begin position="352"/>
        <end position="370"/>
    </location>
</feature>
<feature type="compositionally biased region" description="Gly residues" evidence="1">
    <location>
        <begin position="198"/>
        <end position="211"/>
    </location>
</feature>